<comment type="caution">
    <text evidence="3">The sequence shown here is derived from an EMBL/GenBank/DDBJ whole genome shotgun (WGS) entry which is preliminary data.</text>
</comment>
<dbReference type="Gene3D" id="3.40.190.10">
    <property type="entry name" value="Periplasmic binding protein-like II"/>
    <property type="match status" value="1"/>
</dbReference>
<dbReference type="PANTHER" id="PTHR42928:SF5">
    <property type="entry name" value="BLR1237 PROTEIN"/>
    <property type="match status" value="1"/>
</dbReference>
<dbReference type="STRING" id="155515.JP36_01135"/>
<dbReference type="Pfam" id="PF03401">
    <property type="entry name" value="TctC"/>
    <property type="match status" value="1"/>
</dbReference>
<dbReference type="PANTHER" id="PTHR42928">
    <property type="entry name" value="TRICARBOXYLATE-BINDING PROTEIN"/>
    <property type="match status" value="1"/>
</dbReference>
<organism evidence="3 4">
    <name type="scientific">Gallibacterium genomosp. 1</name>
    <dbReference type="NCBI Taxonomy" id="155515"/>
    <lineage>
        <taxon>Bacteria</taxon>
        <taxon>Pseudomonadati</taxon>
        <taxon>Pseudomonadota</taxon>
        <taxon>Gammaproteobacteria</taxon>
        <taxon>Pasteurellales</taxon>
        <taxon>Pasteurellaceae</taxon>
        <taxon>Gallibacterium</taxon>
    </lineage>
</organism>
<gene>
    <name evidence="3" type="ORF">JP36_01135</name>
</gene>
<dbReference type="CDD" id="cd07012">
    <property type="entry name" value="PBP2_Bug_TTT"/>
    <property type="match status" value="1"/>
</dbReference>
<dbReference type="InterPro" id="IPR005064">
    <property type="entry name" value="BUG"/>
</dbReference>
<reference evidence="3 4" key="1">
    <citation type="submission" date="2014-08" db="EMBL/GenBank/DDBJ databases">
        <title>Chaperone-usher fimbriae in a diverse selection of Gallibacterium genomes.</title>
        <authorList>
            <person name="Kudirkiene E."/>
            <person name="Bager R.J."/>
            <person name="Johnson T.J."/>
            <person name="Bojesen A.M."/>
        </authorList>
    </citation>
    <scope>NUCLEOTIDE SEQUENCE [LARGE SCALE GENOMIC DNA]</scope>
    <source>
        <strain evidence="3 4">CCM5974</strain>
    </source>
</reference>
<feature type="signal peptide" evidence="2">
    <location>
        <begin position="1"/>
        <end position="19"/>
    </location>
</feature>
<dbReference type="eggNOG" id="COG3181">
    <property type="taxonomic scope" value="Bacteria"/>
</dbReference>
<dbReference type="RefSeq" id="WP_039171115.1">
    <property type="nucleotide sequence ID" value="NZ_JPXX01000004.1"/>
</dbReference>
<dbReference type="InterPro" id="IPR042100">
    <property type="entry name" value="Bug_dom1"/>
</dbReference>
<accession>A0A0A2Y311</accession>
<sequence length="311" mass="33139">MKKVLLLTSLAVISTAAIAFPNKNLEMVTHSGAGGGTDLTARMVASLSEPLLGKSITIVNKKGGGGLLSLDYVTSRPADGHTILTYTSGQAGEIAKGSSKTTLSDWIPIARATDDPQILMVKCNRFKDVNQFIESQKTKALTYGTTHLGGIDDVSAFAFTTKANVKTAEVIPFDSANEVATQIVAGGVDVGVLNLGEAKVQISAGQVCPIVVLSDSRMKSLPTVYTAKELGIPVSLSTVRGFVVKAGTPKDIVEKLEKTFIEAMSKPEFQKFLDNLGLDETSIAGKEVWSKQLEESDKEMRESLKQLGFIQ</sequence>
<name>A0A0A2Y311_9PAST</name>
<keyword evidence="2" id="KW-0732">Signal</keyword>
<dbReference type="PATRIC" id="fig|155515.4.peg.2002"/>
<dbReference type="Gene3D" id="3.40.190.150">
    <property type="entry name" value="Bordetella uptake gene, domain 1"/>
    <property type="match status" value="1"/>
</dbReference>
<evidence type="ECO:0000313" key="3">
    <source>
        <dbReference type="EMBL" id="KGQ39073.1"/>
    </source>
</evidence>
<dbReference type="PIRSF" id="PIRSF017082">
    <property type="entry name" value="YflP"/>
    <property type="match status" value="1"/>
</dbReference>
<dbReference type="SUPFAM" id="SSF53850">
    <property type="entry name" value="Periplasmic binding protein-like II"/>
    <property type="match status" value="1"/>
</dbReference>
<comment type="similarity">
    <text evidence="1">Belongs to the UPF0065 (bug) family.</text>
</comment>
<evidence type="ECO:0000256" key="2">
    <source>
        <dbReference type="SAM" id="SignalP"/>
    </source>
</evidence>
<dbReference type="EMBL" id="JPXX01000004">
    <property type="protein sequence ID" value="KGQ39073.1"/>
    <property type="molecule type" value="Genomic_DNA"/>
</dbReference>
<evidence type="ECO:0000256" key="1">
    <source>
        <dbReference type="ARBA" id="ARBA00006987"/>
    </source>
</evidence>
<evidence type="ECO:0000313" key="4">
    <source>
        <dbReference type="Proteomes" id="UP000030539"/>
    </source>
</evidence>
<dbReference type="Proteomes" id="UP000030539">
    <property type="component" value="Unassembled WGS sequence"/>
</dbReference>
<feature type="chain" id="PRO_5002007858" evidence="2">
    <location>
        <begin position="20"/>
        <end position="311"/>
    </location>
</feature>
<proteinExistence type="inferred from homology"/>
<dbReference type="AlphaFoldDB" id="A0A0A2Y311"/>
<protein>
    <submittedName>
        <fullName evidence="3">Transporter</fullName>
    </submittedName>
</protein>
<dbReference type="OrthoDB" id="8970543at2"/>